<dbReference type="Pfam" id="PF14516">
    <property type="entry name" value="AAA_35"/>
    <property type="match status" value="1"/>
</dbReference>
<accession>A0A0B8P8M7</accession>
<sequence length="191" mass="21857">MGKSSLALRLLDHVESEGYRIVNIDFTHASSKTLSDLDQLLYWTMTQVISQLRLSIDLDDHWNALIGSKLSTSNLLHDILDDLDRPLLLVIKELNLVYEYEDVSKNFLPLLRSWFEESKHAPAMKKLRQLLIYSTEVYVNLDINLSPFNVGLPIELKGFDGDQLESLANIYGYRWKNDGKATSPITMLLST</sequence>
<reference evidence="1 2" key="2">
    <citation type="submission" date="2015-01" db="EMBL/GenBank/DDBJ databases">
        <authorList>
            <consortium name="NBRP consortium"/>
            <person name="Sawabe T."/>
            <person name="Meirelles P."/>
            <person name="Feng G."/>
            <person name="Sayaka M."/>
            <person name="Hattori M."/>
            <person name="Ohkuma M."/>
        </authorList>
    </citation>
    <scope>NUCLEOTIDE SEQUENCE [LARGE SCALE GENOMIC DNA]</scope>
    <source>
        <strain evidence="2">JCM 19231</strain>
    </source>
</reference>
<proteinExistence type="predicted"/>
<evidence type="ECO:0000313" key="1">
    <source>
        <dbReference type="EMBL" id="GAM59568.1"/>
    </source>
</evidence>
<dbReference type="Gene3D" id="3.40.50.300">
    <property type="entry name" value="P-loop containing nucleotide triphosphate hydrolases"/>
    <property type="match status" value="1"/>
</dbReference>
<comment type="caution">
    <text evidence="1">The sequence shown here is derived from an EMBL/GenBank/DDBJ whole genome shotgun (WGS) entry which is preliminary data.</text>
</comment>
<dbReference type="AlphaFoldDB" id="A0A0B8P8M7"/>
<dbReference type="SUPFAM" id="SSF52540">
    <property type="entry name" value="P-loop containing nucleoside triphosphate hydrolases"/>
    <property type="match status" value="1"/>
</dbReference>
<protein>
    <submittedName>
        <fullName evidence="1">Uncharacterized protein</fullName>
    </submittedName>
</protein>
<organism evidence="1 2">
    <name type="scientific">Vibrio ishigakensis</name>
    <dbReference type="NCBI Taxonomy" id="1481914"/>
    <lineage>
        <taxon>Bacteria</taxon>
        <taxon>Pseudomonadati</taxon>
        <taxon>Pseudomonadota</taxon>
        <taxon>Gammaproteobacteria</taxon>
        <taxon>Vibrionales</taxon>
        <taxon>Vibrionaceae</taxon>
        <taxon>Vibrio</taxon>
    </lineage>
</organism>
<evidence type="ECO:0000313" key="2">
    <source>
        <dbReference type="Proteomes" id="UP000031671"/>
    </source>
</evidence>
<reference evidence="1 2" key="1">
    <citation type="submission" date="2015-01" db="EMBL/GenBank/DDBJ databases">
        <title>Vibrio sp. C1 JCM 19231 whole genome shotgun sequence.</title>
        <authorList>
            <person name="Sawabe T."/>
            <person name="Meirelles P."/>
            <person name="Feng G."/>
            <person name="Sayaka M."/>
            <person name="Hattori M."/>
            <person name="Ohkuma M."/>
        </authorList>
    </citation>
    <scope>NUCLEOTIDE SEQUENCE [LARGE SCALE GENOMIC DNA]</scope>
    <source>
        <strain evidence="2">JCM 19231</strain>
    </source>
</reference>
<gene>
    <name evidence="1" type="ORF">JCM19231_1129</name>
</gene>
<dbReference type="EMBL" id="BBRZ01000171">
    <property type="protein sequence ID" value="GAM59568.1"/>
    <property type="molecule type" value="Genomic_DNA"/>
</dbReference>
<keyword evidence="2" id="KW-1185">Reference proteome</keyword>
<dbReference type="InterPro" id="IPR027417">
    <property type="entry name" value="P-loop_NTPase"/>
</dbReference>
<name>A0A0B8P8M7_9VIBR</name>
<dbReference type="Proteomes" id="UP000031671">
    <property type="component" value="Unassembled WGS sequence"/>
</dbReference>